<sequence length="436" mass="47354">MKHVAITWNLGRESQRFRQLLVTGRTFAFLSLGSMIMVIVIGIGSIVHQSASTTPMSSMKGFAAAVSSGLFTDMLEMEMPGAGEQGDATIPLSGKEIGSFLVRLMTDINPSDPKSLLTREYPVMGGNEAYLLRAGTSADMSIEPEDHDPLPGTGDTGTLEGESTIDGSGRPDPGPDEDRSGDAGDNGGGNGTSEVPPVRNTDQSGSNPDKPDPSNPSKPTTAGRDVVFIYHSHNRESWFPLLGDSKYAESPSKNVTLLGKRLQQKLEKEGIGALQSATDYVTAIKKYNWALSYKYSKKTVKDAMASNKDLTFFFDIHRNSLRKKQTTITINGKAYAQVMFIIGQENANWRKNEAFANKIQDKLEKQYPGISHGIWGKTTANGNGEYNQSLSPGSVLIEIGGVDNTLEESYRTVDALAKVIAELYWDAKKVDLPKES</sequence>
<reference evidence="3 4" key="1">
    <citation type="submission" date="2021-07" db="EMBL/GenBank/DDBJ databases">
        <title>Paenibacillus radiodurans sp. nov., isolated from the southeastern edge of Tengger Desert.</title>
        <authorList>
            <person name="Zhang G."/>
        </authorList>
    </citation>
    <scope>NUCLEOTIDE SEQUENCE [LARGE SCALE GENOMIC DNA]</scope>
    <source>
        <strain evidence="3 4">DT7-4</strain>
    </source>
</reference>
<proteinExistence type="predicted"/>
<protein>
    <submittedName>
        <fullName evidence="3">Stage II sporulation protein P</fullName>
    </submittedName>
</protein>
<organism evidence="3 4">
    <name type="scientific">Paenibacillus oenotherae</name>
    <dbReference type="NCBI Taxonomy" id="1435645"/>
    <lineage>
        <taxon>Bacteria</taxon>
        <taxon>Bacillati</taxon>
        <taxon>Bacillota</taxon>
        <taxon>Bacilli</taxon>
        <taxon>Bacillales</taxon>
        <taxon>Paenibacillaceae</taxon>
        <taxon>Paenibacillus</taxon>
    </lineage>
</organism>
<evidence type="ECO:0000313" key="4">
    <source>
        <dbReference type="Proteomes" id="UP000812277"/>
    </source>
</evidence>
<dbReference type="SUPFAM" id="SSF53187">
    <property type="entry name" value="Zn-dependent exopeptidases"/>
    <property type="match status" value="1"/>
</dbReference>
<keyword evidence="2" id="KW-0812">Transmembrane</keyword>
<evidence type="ECO:0000313" key="3">
    <source>
        <dbReference type="EMBL" id="MBW7473744.1"/>
    </source>
</evidence>
<keyword evidence="2" id="KW-1133">Transmembrane helix</keyword>
<feature type="transmembrane region" description="Helical" evidence="2">
    <location>
        <begin position="20"/>
        <end position="47"/>
    </location>
</feature>
<evidence type="ECO:0000256" key="2">
    <source>
        <dbReference type="SAM" id="Phobius"/>
    </source>
</evidence>
<keyword evidence="4" id="KW-1185">Reference proteome</keyword>
<keyword evidence="2" id="KW-0472">Membrane</keyword>
<accession>A0ABS7D1E2</accession>
<dbReference type="Pfam" id="PF07454">
    <property type="entry name" value="SpoIIP"/>
    <property type="match status" value="1"/>
</dbReference>
<dbReference type="Proteomes" id="UP000812277">
    <property type="component" value="Unassembled WGS sequence"/>
</dbReference>
<dbReference type="EMBL" id="JAHZIJ010000001">
    <property type="protein sequence ID" value="MBW7473744.1"/>
    <property type="molecule type" value="Genomic_DNA"/>
</dbReference>
<name>A0ABS7D1E2_9BACL</name>
<dbReference type="Gene3D" id="3.40.630.40">
    <property type="entry name" value="Zn-dependent exopeptidases"/>
    <property type="match status" value="1"/>
</dbReference>
<dbReference type="InterPro" id="IPR010897">
    <property type="entry name" value="Spore_II_P"/>
</dbReference>
<gene>
    <name evidence="3" type="ORF">K0T92_03170</name>
</gene>
<dbReference type="RefSeq" id="WP_219870949.1">
    <property type="nucleotide sequence ID" value="NZ_JAHZIJ010000001.1"/>
</dbReference>
<dbReference type="NCBIfam" id="TIGR02867">
    <property type="entry name" value="spore_II_P"/>
    <property type="match status" value="1"/>
</dbReference>
<evidence type="ECO:0000256" key="1">
    <source>
        <dbReference type="SAM" id="MobiDB-lite"/>
    </source>
</evidence>
<feature type="region of interest" description="Disordered" evidence="1">
    <location>
        <begin position="140"/>
        <end position="222"/>
    </location>
</feature>
<comment type="caution">
    <text evidence="3">The sequence shown here is derived from an EMBL/GenBank/DDBJ whole genome shotgun (WGS) entry which is preliminary data.</text>
</comment>